<dbReference type="EMBL" id="JEMC01003500">
    <property type="protein sequence ID" value="KYF80881.1"/>
    <property type="molecule type" value="Genomic_DNA"/>
</dbReference>
<evidence type="ECO:0000313" key="1">
    <source>
        <dbReference type="EMBL" id="KYF80881.1"/>
    </source>
</evidence>
<proteinExistence type="predicted"/>
<evidence type="ECO:0000313" key="2">
    <source>
        <dbReference type="Proteomes" id="UP000075515"/>
    </source>
</evidence>
<protein>
    <submittedName>
        <fullName evidence="1">Uncharacterized protein</fullName>
    </submittedName>
</protein>
<dbReference type="AlphaFoldDB" id="A0A150RL55"/>
<organism evidence="1 2">
    <name type="scientific">Sorangium cellulosum</name>
    <name type="common">Polyangium cellulosum</name>
    <dbReference type="NCBI Taxonomy" id="56"/>
    <lineage>
        <taxon>Bacteria</taxon>
        <taxon>Pseudomonadati</taxon>
        <taxon>Myxococcota</taxon>
        <taxon>Polyangia</taxon>
        <taxon>Polyangiales</taxon>
        <taxon>Polyangiaceae</taxon>
        <taxon>Sorangium</taxon>
    </lineage>
</organism>
<dbReference type="Proteomes" id="UP000075515">
    <property type="component" value="Unassembled WGS sequence"/>
</dbReference>
<accession>A0A150RL55</accession>
<gene>
    <name evidence="1" type="ORF">BE18_38205</name>
</gene>
<name>A0A150RL55_SORCE</name>
<reference evidence="1 2" key="1">
    <citation type="submission" date="2014-02" db="EMBL/GenBank/DDBJ databases">
        <title>The small core and large imbalanced accessory genome model reveals a collaborative survival strategy of Sorangium cellulosum strains in nature.</title>
        <authorList>
            <person name="Han K."/>
            <person name="Peng R."/>
            <person name="Blom J."/>
            <person name="Li Y.-Z."/>
        </authorList>
    </citation>
    <scope>NUCLEOTIDE SEQUENCE [LARGE SCALE GENOMIC DNA]</scope>
    <source>
        <strain evidence="1 2">So0149</strain>
    </source>
</reference>
<sequence>MDRAHWKVFDMNVPGRTKVQRSPDDLTRCSDEVLPLGVAAGELDLRRAGADARQEDDAGRAARLRRREEASDVIDAVGFRDRQQERRPHALERRRDRVLSREVAHGLVDPGPPVGHFALVAREDPDLLARGEELLDELLADVPGGTRDQVHACLLPGGLLGSIRESRPSRRIALSTGPSHPFWGEPTTVPWV</sequence>
<comment type="caution">
    <text evidence="1">The sequence shown here is derived from an EMBL/GenBank/DDBJ whole genome shotgun (WGS) entry which is preliminary data.</text>
</comment>